<dbReference type="GO" id="GO:0005886">
    <property type="term" value="C:plasma membrane"/>
    <property type="evidence" value="ECO:0007669"/>
    <property type="project" value="TreeGrafter"/>
</dbReference>
<protein>
    <submittedName>
        <fullName evidence="5">Consortin, connexin sorting protein</fullName>
    </submittedName>
</protein>
<evidence type="ECO:0000313" key="5">
    <source>
        <dbReference type="Ensembl" id="ENSSLDP00000031938.1"/>
    </source>
</evidence>
<dbReference type="GO" id="GO:0005802">
    <property type="term" value="C:trans-Golgi network"/>
    <property type="evidence" value="ECO:0007669"/>
    <property type="project" value="InterPro"/>
</dbReference>
<dbReference type="GeneID" id="111668833"/>
<dbReference type="KEGG" id="slal:111668833"/>
<feature type="domain" description="Consortin N-terminal" evidence="4">
    <location>
        <begin position="356"/>
        <end position="407"/>
    </location>
</feature>
<dbReference type="OrthoDB" id="9894200at2759"/>
<evidence type="ECO:0000313" key="6">
    <source>
        <dbReference type="Proteomes" id="UP000261360"/>
    </source>
</evidence>
<keyword evidence="2" id="KW-0472">Membrane</keyword>
<dbReference type="STRING" id="1841481.ENSSLDP00000031938"/>
<feature type="domain" description="Consortin C-terminal" evidence="3">
    <location>
        <begin position="706"/>
        <end position="822"/>
    </location>
</feature>
<feature type="region of interest" description="Disordered" evidence="1">
    <location>
        <begin position="471"/>
        <end position="617"/>
    </location>
</feature>
<evidence type="ECO:0000259" key="3">
    <source>
        <dbReference type="Pfam" id="PF15281"/>
    </source>
</evidence>
<accession>A0A3B4YU90</accession>
<keyword evidence="6" id="KW-1185">Reference proteome</keyword>
<sequence length="826" mass="89859">MDHGGQFEREGRVMSHVPVGGVDLCDNLPNPEALTAQTRNLNETNSLAQSQSLSPSQDEEGAGRRLIQKTSSNNNGKDEEGEQGKEGYTGRGREEDQVEDIDEVMKEEEEVEDSEELSGLIRCQSPDTPMTDSSYSETGSLLETPYPFSPGTSPEPTSPVVPGISPETAHPISPVEFSQSDVKVDSHMSNTGSVAFTTGPIDSATLTVTSDVRSTSPTGPTCITEATDRIAKNTDSATEHFTSSTEPIFSHGLASSYTGPITSTAETFTVTACTTRLNSSVASTPMSLTTGPLASTTGPTTTGTESTSTTGPITSNWEHITSMPVPTSFSVSTCATGPIPRPALLESLEQLAQRGDDTHFPHYLHQIAEAFVLQEDYHRALWCIQLERLYHQRVLDNLNTLQEQWESQSKMTSSDLATQHLDTLKHICQTHSRPRARDAVCESLDFLRPTFEEGGALPSCTLAHQVDGGIEQRAKDSSRSQSSDPVIPSINLADRLNSPETLEKDGDDPDRELDVRDGFHGSQLTDKHRSNREGREAEGGVGHTISAIGNGLHPSTAGEMDQSKPAEQQGGDLGPAEGKEAKREEEERDVEEAAEALEMEDEGEEEEEEKQKERDSAFCRKALPVETLVSGAEVGAQQLHRELHEETQESAKTCLNQEACLPQEAHIKQQEQREEEEEEEYEVEQADIIREAASLDDLAKLITVEEMSPASGLVSILKKRSVCVDDVSMPPSSEPRPDKLTAKRRVHFKVPGDDYEQDVGGGDSCLLLFLLCLVTVVISVGGTALYCALGDAHSSVCQDFSRNADFYIGQIQRGIAHLQHWFAPAS</sequence>
<dbReference type="InterPro" id="IPR042318">
    <property type="entry name" value="Consortin"/>
</dbReference>
<evidence type="ECO:0000259" key="4">
    <source>
        <dbReference type="Pfam" id="PF22883"/>
    </source>
</evidence>
<evidence type="ECO:0000256" key="1">
    <source>
        <dbReference type="SAM" id="MobiDB-lite"/>
    </source>
</evidence>
<dbReference type="GeneTree" id="ENSGT00390000005861"/>
<dbReference type="PANTHER" id="PTHR28581">
    <property type="entry name" value="CONSORTIN"/>
    <property type="match status" value="1"/>
</dbReference>
<keyword evidence="2" id="KW-0812">Transmembrane</keyword>
<feature type="compositionally biased region" description="Low complexity" evidence="1">
    <location>
        <begin position="46"/>
        <end position="56"/>
    </location>
</feature>
<dbReference type="Ensembl" id="ENSSLDT00000032848.1">
    <property type="protein sequence ID" value="ENSSLDP00000031938.1"/>
    <property type="gene ID" value="ENSSLDG00000024518.1"/>
</dbReference>
<feature type="compositionally biased region" description="Low complexity" evidence="1">
    <location>
        <begin position="289"/>
        <end position="315"/>
    </location>
</feature>
<name>A0A3B4YU90_SERLL</name>
<dbReference type="GO" id="GO:0071253">
    <property type="term" value="F:connexin binding"/>
    <property type="evidence" value="ECO:0007669"/>
    <property type="project" value="InterPro"/>
</dbReference>
<organism evidence="5 6">
    <name type="scientific">Seriola lalandi dorsalis</name>
    <dbReference type="NCBI Taxonomy" id="1841481"/>
    <lineage>
        <taxon>Eukaryota</taxon>
        <taxon>Metazoa</taxon>
        <taxon>Chordata</taxon>
        <taxon>Craniata</taxon>
        <taxon>Vertebrata</taxon>
        <taxon>Euteleostomi</taxon>
        <taxon>Actinopterygii</taxon>
        <taxon>Neopterygii</taxon>
        <taxon>Teleostei</taxon>
        <taxon>Neoteleostei</taxon>
        <taxon>Acanthomorphata</taxon>
        <taxon>Carangaria</taxon>
        <taxon>Carangiformes</taxon>
        <taxon>Carangidae</taxon>
        <taxon>Seriola</taxon>
    </lineage>
</organism>
<proteinExistence type="predicted"/>
<evidence type="ECO:0000256" key="2">
    <source>
        <dbReference type="SAM" id="Phobius"/>
    </source>
</evidence>
<dbReference type="CTD" id="569425"/>
<dbReference type="RefSeq" id="XP_023280747.1">
    <property type="nucleotide sequence ID" value="XM_023424979.1"/>
</dbReference>
<dbReference type="Pfam" id="PF15281">
    <property type="entry name" value="Consortin_C"/>
    <property type="match status" value="1"/>
</dbReference>
<dbReference type="PANTHER" id="PTHR28581:SF1">
    <property type="entry name" value="CONSORTIN"/>
    <property type="match status" value="1"/>
</dbReference>
<feature type="transmembrane region" description="Helical" evidence="2">
    <location>
        <begin position="766"/>
        <end position="789"/>
    </location>
</feature>
<feature type="compositionally biased region" description="Basic and acidic residues" evidence="1">
    <location>
        <begin position="512"/>
        <end position="538"/>
    </location>
</feature>
<dbReference type="RefSeq" id="XP_023280748.1">
    <property type="nucleotide sequence ID" value="XM_023424980.1"/>
</dbReference>
<feature type="compositionally biased region" description="Acidic residues" evidence="1">
    <location>
        <begin position="96"/>
        <end position="116"/>
    </location>
</feature>
<feature type="compositionally biased region" description="Polar residues" evidence="1">
    <location>
        <begin position="125"/>
        <end position="141"/>
    </location>
</feature>
<dbReference type="InterPro" id="IPR028129">
    <property type="entry name" value="Consortin_C"/>
</dbReference>
<feature type="region of interest" description="Disordered" evidence="1">
    <location>
        <begin position="281"/>
        <end position="315"/>
    </location>
</feature>
<dbReference type="Pfam" id="PF22883">
    <property type="entry name" value="Consortin_N"/>
    <property type="match status" value="1"/>
</dbReference>
<dbReference type="GO" id="GO:0030133">
    <property type="term" value="C:transport vesicle"/>
    <property type="evidence" value="ECO:0007669"/>
    <property type="project" value="TreeGrafter"/>
</dbReference>
<dbReference type="InterPro" id="IPR054132">
    <property type="entry name" value="Consortin_N"/>
</dbReference>
<dbReference type="Proteomes" id="UP000261360">
    <property type="component" value="Unplaced"/>
</dbReference>
<feature type="region of interest" description="Disordered" evidence="1">
    <location>
        <begin position="40"/>
        <end position="172"/>
    </location>
</feature>
<reference evidence="5" key="1">
    <citation type="submission" date="2025-05" db="UniProtKB">
        <authorList>
            <consortium name="Ensembl"/>
        </authorList>
    </citation>
    <scope>IDENTIFICATION</scope>
</reference>
<dbReference type="Ensembl" id="ENSSLDT00000032857.1">
    <property type="protein sequence ID" value="ENSSLDP00000031947.1"/>
    <property type="gene ID" value="ENSSLDG00000024518.1"/>
</dbReference>
<dbReference type="GO" id="GO:0042998">
    <property type="term" value="P:positive regulation of Golgi to plasma membrane protein transport"/>
    <property type="evidence" value="ECO:0007669"/>
    <property type="project" value="InterPro"/>
</dbReference>
<dbReference type="AlphaFoldDB" id="A0A3B4YU90"/>
<feature type="compositionally biased region" description="Acidic residues" evidence="1">
    <location>
        <begin position="586"/>
        <end position="608"/>
    </location>
</feature>
<feature type="compositionally biased region" description="Basic and acidic residues" evidence="1">
    <location>
        <begin position="76"/>
        <end position="85"/>
    </location>
</feature>
<keyword evidence="2" id="KW-1133">Transmembrane helix</keyword>